<dbReference type="Proteomes" id="UP000193218">
    <property type="component" value="Unassembled WGS sequence"/>
</dbReference>
<dbReference type="GO" id="GO:0004305">
    <property type="term" value="F:ethanolamine kinase activity"/>
    <property type="evidence" value="ECO:0007669"/>
    <property type="project" value="TreeGrafter"/>
</dbReference>
<dbReference type="RefSeq" id="XP_021873232.1">
    <property type="nucleotide sequence ID" value="XM_022017990.1"/>
</dbReference>
<dbReference type="CDD" id="cd05157">
    <property type="entry name" value="ETNK_euk"/>
    <property type="match status" value="1"/>
</dbReference>
<dbReference type="InParanoid" id="A0A1Y1UMX4"/>
<organism evidence="3 4">
    <name type="scientific">Kockovaella imperatae</name>
    <dbReference type="NCBI Taxonomy" id="4999"/>
    <lineage>
        <taxon>Eukaryota</taxon>
        <taxon>Fungi</taxon>
        <taxon>Dikarya</taxon>
        <taxon>Basidiomycota</taxon>
        <taxon>Agaricomycotina</taxon>
        <taxon>Tremellomycetes</taxon>
        <taxon>Tremellales</taxon>
        <taxon>Cuniculitremaceae</taxon>
        <taxon>Kockovaella</taxon>
    </lineage>
</organism>
<dbReference type="OrthoDB" id="10267235at2759"/>
<dbReference type="STRING" id="4999.A0A1Y1UMX4"/>
<dbReference type="Pfam" id="PF01633">
    <property type="entry name" value="Choline_kinase"/>
    <property type="match status" value="1"/>
</dbReference>
<evidence type="ECO:0000313" key="4">
    <source>
        <dbReference type="Proteomes" id="UP000193218"/>
    </source>
</evidence>
<gene>
    <name evidence="3" type="ORF">BD324DRAFT_649445</name>
</gene>
<dbReference type="GO" id="GO:0006646">
    <property type="term" value="P:phosphatidylethanolamine biosynthetic process"/>
    <property type="evidence" value="ECO:0007669"/>
    <property type="project" value="TreeGrafter"/>
</dbReference>
<keyword evidence="3" id="KW-0418">Kinase</keyword>
<dbReference type="GO" id="GO:0004103">
    <property type="term" value="F:choline kinase activity"/>
    <property type="evidence" value="ECO:0007669"/>
    <property type="project" value="TreeGrafter"/>
</dbReference>
<evidence type="ECO:0000313" key="3">
    <source>
        <dbReference type="EMBL" id="ORX39369.1"/>
    </source>
</evidence>
<keyword evidence="4" id="KW-1185">Reference proteome</keyword>
<dbReference type="InterPro" id="IPR011009">
    <property type="entry name" value="Kinase-like_dom_sf"/>
</dbReference>
<dbReference type="GeneID" id="33559799"/>
<dbReference type="EMBL" id="NBSH01000003">
    <property type="protein sequence ID" value="ORX39369.1"/>
    <property type="molecule type" value="Genomic_DNA"/>
</dbReference>
<keyword evidence="3" id="KW-0808">Transferase</keyword>
<dbReference type="Gene3D" id="3.30.200.20">
    <property type="entry name" value="Phosphorylase Kinase, domain 1"/>
    <property type="match status" value="1"/>
</dbReference>
<sequence>MVVTPDFKPLKATEPLSPLLLPNQPRPPLKQRSTGSFSHISDFSLDSPHPEDEVIDPIEKLEKLKHVDLSLDATEWRQPVFKTKILSLLRKLRIPKWNSPLLKPASIHLQKVSGACTNAVFFVSFNPSPTPTTPNFSPLLTPKIPPADPTLPISEKVIPMTLLLRVYGPSSGALISRTEELRILTVLSQQYHLGPKVYGTFLNGRIEQFFPSRALSPAELRDPFISTCIAKRMRELHSVDLGLLGFDSEDSMIWRFLREWLELAEATLTKLEGINEEWKAYVQTFHLDNLRKEMEQYRQFIRGKGPTHVVFAHNDMQHGNVLELEAELVPVGMPKHHRYIAIDFEYAAPGTRGYDIANHFHEWQANYHHPTHSWSLIPHAPYPTLDERRTFYRAYLDDTREEALDQLESEVKMWSPASSAFWALWGIISAEDHVHSLSLGEEREKEVDFDSLSYAQERVSMFRRDARELGAISN</sequence>
<comment type="similarity">
    <text evidence="1">Belongs to the choline/ethanolamine kinase family.</text>
</comment>
<proteinExistence type="inferred from homology"/>
<dbReference type="PANTHER" id="PTHR22603">
    <property type="entry name" value="CHOLINE/ETHANOALAMINE KINASE"/>
    <property type="match status" value="1"/>
</dbReference>
<feature type="region of interest" description="Disordered" evidence="2">
    <location>
        <begin position="1"/>
        <end position="36"/>
    </location>
</feature>
<accession>A0A1Y1UMX4</accession>
<dbReference type="FunCoup" id="A0A1Y1UMX4">
    <property type="interactions" value="301"/>
</dbReference>
<evidence type="ECO:0000256" key="2">
    <source>
        <dbReference type="SAM" id="MobiDB-lite"/>
    </source>
</evidence>
<evidence type="ECO:0000256" key="1">
    <source>
        <dbReference type="ARBA" id="ARBA00038211"/>
    </source>
</evidence>
<name>A0A1Y1UMX4_9TREE</name>
<comment type="caution">
    <text evidence="3">The sequence shown here is derived from an EMBL/GenBank/DDBJ whole genome shotgun (WGS) entry which is preliminary data.</text>
</comment>
<dbReference type="GO" id="GO:0005737">
    <property type="term" value="C:cytoplasm"/>
    <property type="evidence" value="ECO:0007669"/>
    <property type="project" value="TreeGrafter"/>
</dbReference>
<reference evidence="3 4" key="1">
    <citation type="submission" date="2017-03" db="EMBL/GenBank/DDBJ databases">
        <title>Widespread Adenine N6-methylation of Active Genes in Fungi.</title>
        <authorList>
            <consortium name="DOE Joint Genome Institute"/>
            <person name="Mondo S.J."/>
            <person name="Dannebaum R.O."/>
            <person name="Kuo R.C."/>
            <person name="Louie K.B."/>
            <person name="Bewick A.J."/>
            <person name="Labutti K."/>
            <person name="Haridas S."/>
            <person name="Kuo A."/>
            <person name="Salamov A."/>
            <person name="Ahrendt S.R."/>
            <person name="Lau R."/>
            <person name="Bowen B.P."/>
            <person name="Lipzen A."/>
            <person name="Sullivan W."/>
            <person name="Andreopoulos W.B."/>
            <person name="Clum A."/>
            <person name="Lindquist E."/>
            <person name="Daum C."/>
            <person name="Northen T.R."/>
            <person name="Ramamoorthy G."/>
            <person name="Schmitz R.J."/>
            <person name="Gryganskyi A."/>
            <person name="Culley D."/>
            <person name="Magnuson J."/>
            <person name="James T.Y."/>
            <person name="O'Malley M.A."/>
            <person name="Stajich J.E."/>
            <person name="Spatafora J.W."/>
            <person name="Visel A."/>
            <person name="Grigoriev I.V."/>
        </authorList>
    </citation>
    <scope>NUCLEOTIDE SEQUENCE [LARGE SCALE GENOMIC DNA]</scope>
    <source>
        <strain evidence="3 4">NRRL Y-17943</strain>
    </source>
</reference>
<dbReference type="AlphaFoldDB" id="A0A1Y1UMX4"/>
<dbReference type="SUPFAM" id="SSF56112">
    <property type="entry name" value="Protein kinase-like (PK-like)"/>
    <property type="match status" value="1"/>
</dbReference>
<dbReference type="PANTHER" id="PTHR22603:SF93">
    <property type="entry name" value="RE24176P"/>
    <property type="match status" value="1"/>
</dbReference>
<dbReference type="Gene3D" id="3.90.1200.10">
    <property type="match status" value="1"/>
</dbReference>
<protein>
    <submittedName>
        <fullName evidence="3">Kinase-like domain-containing protein</fullName>
    </submittedName>
</protein>